<gene>
    <name evidence="3" type="ORF">N288_05240</name>
</gene>
<dbReference type="PROSITE" id="PS51257">
    <property type="entry name" value="PROKAR_LIPOPROTEIN"/>
    <property type="match status" value="1"/>
</dbReference>
<dbReference type="InterPro" id="IPR058780">
    <property type="entry name" value="YhfM-like_dom"/>
</dbReference>
<organism evidence="3 4">
    <name type="scientific">Bacillus infantis NRRL B-14911</name>
    <dbReference type="NCBI Taxonomy" id="1367477"/>
    <lineage>
        <taxon>Bacteria</taxon>
        <taxon>Bacillati</taxon>
        <taxon>Bacillota</taxon>
        <taxon>Bacilli</taxon>
        <taxon>Bacillales</taxon>
        <taxon>Bacillaceae</taxon>
        <taxon>Bacillus</taxon>
    </lineage>
</organism>
<protein>
    <recommendedName>
        <fullName evidence="2">YhfM-like domain-containing protein</fullName>
    </recommendedName>
</protein>
<dbReference type="EMBL" id="CP006643">
    <property type="protein sequence ID" value="AGX03003.1"/>
    <property type="molecule type" value="Genomic_DNA"/>
</dbReference>
<evidence type="ECO:0000313" key="4">
    <source>
        <dbReference type="Proteomes" id="UP000017805"/>
    </source>
</evidence>
<dbReference type="HOGENOM" id="CLU_149805_0_0_9"/>
<feature type="signal peptide" evidence="1">
    <location>
        <begin position="1"/>
        <end position="20"/>
    </location>
</feature>
<accession>U5L6K8</accession>
<proteinExistence type="predicted"/>
<name>U5L6K8_9BACI</name>
<evidence type="ECO:0000259" key="2">
    <source>
        <dbReference type="Pfam" id="PF26353"/>
    </source>
</evidence>
<dbReference type="RefSeq" id="WP_022543478.1">
    <property type="nucleotide sequence ID" value="NC_022524.1"/>
</dbReference>
<dbReference type="Pfam" id="PF26353">
    <property type="entry name" value="YhfM"/>
    <property type="match status" value="1"/>
</dbReference>
<sequence length="141" mass="15803">MKQSIIMLILFAILSAGCQAPEKMVLLDEPISEVNVSKSDGFGGMNEEILYSFQDKESLTRFEDAITSAVLQPGKADISDPEYDVMVEYQPEGEFPAHGIHLWLGGENERSTFMYIGDEAVYLTSPAHTEKLRELLIEEKK</sequence>
<dbReference type="KEGG" id="bif:N288_05240"/>
<keyword evidence="4" id="KW-1185">Reference proteome</keyword>
<keyword evidence="1" id="KW-0732">Signal</keyword>
<dbReference type="STRING" id="1367477.N288_05240"/>
<feature type="chain" id="PRO_5039359917" description="YhfM-like domain-containing protein" evidence="1">
    <location>
        <begin position="21"/>
        <end position="141"/>
    </location>
</feature>
<evidence type="ECO:0000256" key="1">
    <source>
        <dbReference type="SAM" id="SignalP"/>
    </source>
</evidence>
<dbReference type="AlphaFoldDB" id="U5L6K8"/>
<dbReference type="PATRIC" id="fig|1367477.3.peg.978"/>
<dbReference type="OrthoDB" id="2928335at2"/>
<dbReference type="Proteomes" id="UP000017805">
    <property type="component" value="Chromosome"/>
</dbReference>
<reference evidence="3 4" key="1">
    <citation type="submission" date="2013-07" db="EMBL/GenBank/DDBJ databases">
        <title>Complete genome sequence of Bacillus infantis NRRL B-14911 that has potential to induce cardiac disease by antigenic mimicry.</title>
        <authorList>
            <person name="Massilamany C."/>
            <person name="Smith T.P.L."/>
            <person name="Loy J.D."/>
            <person name="Barletta R."/>
            <person name="Reddy J."/>
        </authorList>
    </citation>
    <scope>NUCLEOTIDE SEQUENCE [LARGE SCALE GENOMIC DNA]</scope>
    <source>
        <strain evidence="3 4">NRRL B-14911</strain>
    </source>
</reference>
<feature type="domain" description="YhfM-like" evidence="2">
    <location>
        <begin position="50"/>
        <end position="139"/>
    </location>
</feature>
<evidence type="ECO:0000313" key="3">
    <source>
        <dbReference type="EMBL" id="AGX03003.1"/>
    </source>
</evidence>